<name>A0A915DSZ6_9BILA</name>
<evidence type="ECO:0000313" key="3">
    <source>
        <dbReference type="Proteomes" id="UP000887574"/>
    </source>
</evidence>
<dbReference type="InterPro" id="IPR032135">
    <property type="entry name" value="DUF4817"/>
</dbReference>
<keyword evidence="3" id="KW-1185">Reference proteome</keyword>
<accession>A0A915DSZ6</accession>
<feature type="region of interest" description="Disordered" evidence="1">
    <location>
        <begin position="58"/>
        <end position="88"/>
    </location>
</feature>
<evidence type="ECO:0000256" key="1">
    <source>
        <dbReference type="SAM" id="MobiDB-lite"/>
    </source>
</evidence>
<sequence length="110" mass="12130">MANSSRVLSVLERAKMVCWFEETNSLAMVARRYRAEFGMDPPQLSSIKRWHQKFMETGSVVRDSPSSNSSSVPSQAVTSDSIAHTNSNNNTLSSAAAALFNANSFAERRL</sequence>
<dbReference type="Proteomes" id="UP000887574">
    <property type="component" value="Unplaced"/>
</dbReference>
<dbReference type="AlphaFoldDB" id="A0A915DSZ6"/>
<evidence type="ECO:0000313" key="4">
    <source>
        <dbReference type="WBParaSite" id="jg22538"/>
    </source>
</evidence>
<proteinExistence type="predicted"/>
<feature type="domain" description="DUF4817" evidence="2">
    <location>
        <begin position="10"/>
        <end position="60"/>
    </location>
</feature>
<evidence type="ECO:0000259" key="2">
    <source>
        <dbReference type="Pfam" id="PF16087"/>
    </source>
</evidence>
<dbReference type="Pfam" id="PF16087">
    <property type="entry name" value="DUF4817"/>
    <property type="match status" value="1"/>
</dbReference>
<protein>
    <submittedName>
        <fullName evidence="4">DUF4817 domain-containing protein</fullName>
    </submittedName>
</protein>
<organism evidence="3 4">
    <name type="scientific">Ditylenchus dipsaci</name>
    <dbReference type="NCBI Taxonomy" id="166011"/>
    <lineage>
        <taxon>Eukaryota</taxon>
        <taxon>Metazoa</taxon>
        <taxon>Ecdysozoa</taxon>
        <taxon>Nematoda</taxon>
        <taxon>Chromadorea</taxon>
        <taxon>Rhabditida</taxon>
        <taxon>Tylenchina</taxon>
        <taxon>Tylenchomorpha</taxon>
        <taxon>Sphaerularioidea</taxon>
        <taxon>Anguinidae</taxon>
        <taxon>Anguininae</taxon>
        <taxon>Ditylenchus</taxon>
    </lineage>
</organism>
<dbReference type="WBParaSite" id="jg22538">
    <property type="protein sequence ID" value="jg22538"/>
    <property type="gene ID" value="jg22538"/>
</dbReference>
<reference evidence="4" key="1">
    <citation type="submission" date="2022-11" db="UniProtKB">
        <authorList>
            <consortium name="WormBaseParasite"/>
        </authorList>
    </citation>
    <scope>IDENTIFICATION</scope>
</reference>
<feature type="compositionally biased region" description="Low complexity" evidence="1">
    <location>
        <begin position="59"/>
        <end position="88"/>
    </location>
</feature>